<organism evidence="2 3">
    <name type="scientific">Chitinophaga defluvii</name>
    <dbReference type="NCBI Taxonomy" id="3163343"/>
    <lineage>
        <taxon>Bacteria</taxon>
        <taxon>Pseudomonadati</taxon>
        <taxon>Bacteroidota</taxon>
        <taxon>Chitinophagia</taxon>
        <taxon>Chitinophagales</taxon>
        <taxon>Chitinophagaceae</taxon>
        <taxon>Chitinophaga</taxon>
    </lineage>
</organism>
<dbReference type="EMBL" id="JBEXAC010000002">
    <property type="protein sequence ID" value="MET7000267.1"/>
    <property type="molecule type" value="Genomic_DNA"/>
</dbReference>
<dbReference type="Proteomes" id="UP001549749">
    <property type="component" value="Unassembled WGS sequence"/>
</dbReference>
<feature type="compositionally biased region" description="Pro residues" evidence="1">
    <location>
        <begin position="150"/>
        <end position="159"/>
    </location>
</feature>
<feature type="compositionally biased region" description="Low complexity" evidence="1">
    <location>
        <begin position="73"/>
        <end position="117"/>
    </location>
</feature>
<gene>
    <name evidence="2" type="ORF">ABR189_22940</name>
</gene>
<comment type="caution">
    <text evidence="2">The sequence shown here is derived from an EMBL/GenBank/DDBJ whole genome shotgun (WGS) entry which is preliminary data.</text>
</comment>
<keyword evidence="3" id="KW-1185">Reference proteome</keyword>
<dbReference type="RefSeq" id="WP_354662827.1">
    <property type="nucleotide sequence ID" value="NZ_JBEXAC010000002.1"/>
</dbReference>
<accession>A0ABV2TC88</accession>
<feature type="compositionally biased region" description="Low complexity" evidence="1">
    <location>
        <begin position="184"/>
        <end position="199"/>
    </location>
</feature>
<evidence type="ECO:0000256" key="1">
    <source>
        <dbReference type="SAM" id="MobiDB-lite"/>
    </source>
</evidence>
<proteinExistence type="predicted"/>
<feature type="region of interest" description="Disordered" evidence="1">
    <location>
        <begin position="150"/>
        <end position="202"/>
    </location>
</feature>
<evidence type="ECO:0000313" key="2">
    <source>
        <dbReference type="EMBL" id="MET7000267.1"/>
    </source>
</evidence>
<feature type="compositionally biased region" description="Low complexity" evidence="1">
    <location>
        <begin position="160"/>
        <end position="175"/>
    </location>
</feature>
<evidence type="ECO:0000313" key="3">
    <source>
        <dbReference type="Proteomes" id="UP001549749"/>
    </source>
</evidence>
<feature type="region of interest" description="Disordered" evidence="1">
    <location>
        <begin position="64"/>
        <end position="127"/>
    </location>
</feature>
<protein>
    <submittedName>
        <fullName evidence="2">Uncharacterized protein</fullName>
    </submittedName>
</protein>
<sequence length="394" mass="42133">MEKINALIEKLQELKNSNAGLQTISYYVQLLQAEVLHTRNAQLQQKNTQTNIAVILPSDRMAAHNTLPPSEVPAPVAQAAAPAPPVAEHVPAPAAPVAPENIPAPAMPAPAASADNIPAPPPAAQQPKEEAKPVILHIPKLVAAYTPPVIKHPPPPAPEAPVHTTPTPAAEAAVPTPEPPAPEAPVHTAPAPAAAVPTPAQVPPPAEHIPAATYTPPAAAVPAANHTVPTAPPVAVPAPAATAQPAPQVPKPTPATLFDTTAAPAHHNGHRQEQPAENHNIRKELNELVGQTQSGTSLNERLRTANVEVAEKLREMGVKDLRDAIGINDKFQFIQELFRGDRDMYDRSVKTINECTSLQEAEYWIQRELKIYQGWQDEDTLVKHFYSLVKKRFS</sequence>
<name>A0ABV2TC88_9BACT</name>
<reference evidence="2 3" key="1">
    <citation type="submission" date="2024-06" db="EMBL/GenBank/DDBJ databases">
        <title>Chitinophaga defluvii sp. nov., isolated from municipal sewage.</title>
        <authorList>
            <person name="Zhang L."/>
        </authorList>
    </citation>
    <scope>NUCLEOTIDE SEQUENCE [LARGE SCALE GENOMIC DNA]</scope>
    <source>
        <strain evidence="2 3">H8</strain>
    </source>
</reference>